<feature type="binding site" evidence="6">
    <location>
        <position position="244"/>
    </location>
    <ligand>
        <name>Mg(2+)</name>
        <dbReference type="ChEBI" id="CHEBI:18420"/>
        <label>1</label>
    </ligand>
</feature>
<sequence length="254" mass="29377">MKIISWNVNGLRAVHRKDSIEWLFRDSPDIICLQETKSTPDQLPPELQSPPGYYAYFNSSDGRKGYSGTALYSKVEPLEVFYGIDRENDPEGRVVGAEYGAFYLLNVYFPNGGGGPDRLAYKLEFYKRFLAFIEKLDKKKPVIFCGDVNTAHKEIDLARPKENEKNTGFLPIERKWIDDVLSKNYVDVFRETYPTAVNAYTYWDMKTFARDRNVGWRIDYFFVSRKFLPNVKSTAILNDIFGSDHCPISLEIKN</sequence>
<dbReference type="GO" id="GO:0008311">
    <property type="term" value="F:double-stranded DNA 3'-5' DNA exonuclease activity"/>
    <property type="evidence" value="ECO:0007669"/>
    <property type="project" value="TreeGrafter"/>
</dbReference>
<dbReference type="Pfam" id="PF03372">
    <property type="entry name" value="Exo_endo_phos"/>
    <property type="match status" value="1"/>
</dbReference>
<comment type="similarity">
    <text evidence="1">Belongs to the DNA repair enzymes AP/ExoA family.</text>
</comment>
<dbReference type="GO" id="GO:0046872">
    <property type="term" value="F:metal ion binding"/>
    <property type="evidence" value="ECO:0007669"/>
    <property type="project" value="UniProtKB-KW"/>
</dbReference>
<keyword evidence="2 6" id="KW-0479">Metal-binding</keyword>
<gene>
    <name evidence="9" type="ORF">A2920_01675</name>
</gene>
<feature type="active site" description="Proton donor/acceptor" evidence="5">
    <location>
        <position position="147"/>
    </location>
</feature>
<dbReference type="InterPro" id="IPR020847">
    <property type="entry name" value="AP_endonuclease_F1_BS"/>
</dbReference>
<evidence type="ECO:0000259" key="8">
    <source>
        <dbReference type="Pfam" id="PF03372"/>
    </source>
</evidence>
<feature type="active site" evidence="5">
    <location>
        <position position="108"/>
    </location>
</feature>
<feature type="binding site" evidence="6">
    <location>
        <position position="147"/>
    </location>
    <ligand>
        <name>Mg(2+)</name>
        <dbReference type="ChEBI" id="CHEBI:18420"/>
        <label>1</label>
    </ligand>
</feature>
<feature type="binding site" evidence="6">
    <location>
        <position position="7"/>
    </location>
    <ligand>
        <name>Mg(2+)</name>
        <dbReference type="ChEBI" id="CHEBI:18420"/>
        <label>1</label>
    </ligand>
</feature>
<dbReference type="PROSITE" id="PS00726">
    <property type="entry name" value="AP_NUCLEASE_F1_1"/>
    <property type="match status" value="1"/>
</dbReference>
<dbReference type="SUPFAM" id="SSF56219">
    <property type="entry name" value="DNase I-like"/>
    <property type="match status" value="1"/>
</dbReference>
<dbReference type="NCBIfam" id="TIGR00195">
    <property type="entry name" value="exoDNase_III"/>
    <property type="match status" value="1"/>
</dbReference>
<keyword evidence="4 6" id="KW-0460">Magnesium</keyword>
<evidence type="ECO:0000313" key="9">
    <source>
        <dbReference type="EMBL" id="OHB04628.1"/>
    </source>
</evidence>
<feature type="site" description="Interaction with DNA substrate" evidence="7">
    <location>
        <position position="245"/>
    </location>
</feature>
<keyword evidence="6" id="KW-0464">Manganese</keyword>
<comment type="caution">
    <text evidence="9">The sequence shown here is derived from an EMBL/GenBank/DDBJ whole genome shotgun (WGS) entry which is preliminary data.</text>
</comment>
<dbReference type="PANTHER" id="PTHR22748">
    <property type="entry name" value="AP ENDONUCLEASE"/>
    <property type="match status" value="1"/>
</dbReference>
<dbReference type="GO" id="GO:0003677">
    <property type="term" value="F:DNA binding"/>
    <property type="evidence" value="ECO:0007669"/>
    <property type="project" value="InterPro"/>
</dbReference>
<feature type="binding site" evidence="6">
    <location>
        <position position="35"/>
    </location>
    <ligand>
        <name>Mg(2+)</name>
        <dbReference type="ChEBI" id="CHEBI:18420"/>
        <label>1</label>
    </ligand>
</feature>
<dbReference type="PANTHER" id="PTHR22748:SF6">
    <property type="entry name" value="DNA-(APURINIC OR APYRIMIDINIC SITE) ENDONUCLEASE"/>
    <property type="match status" value="1"/>
</dbReference>
<dbReference type="AlphaFoldDB" id="A0A1G2U565"/>
<dbReference type="GO" id="GO:0008081">
    <property type="term" value="F:phosphoric diester hydrolase activity"/>
    <property type="evidence" value="ECO:0007669"/>
    <property type="project" value="TreeGrafter"/>
</dbReference>
<evidence type="ECO:0000256" key="2">
    <source>
        <dbReference type="ARBA" id="ARBA00022723"/>
    </source>
</evidence>
<dbReference type="InterPro" id="IPR005135">
    <property type="entry name" value="Endo/exonuclease/phosphatase"/>
</dbReference>
<protein>
    <submittedName>
        <fullName evidence="9">Exodeoxyribonuclease III</fullName>
    </submittedName>
</protein>
<evidence type="ECO:0000256" key="6">
    <source>
        <dbReference type="PIRSR" id="PIRSR604808-2"/>
    </source>
</evidence>
<accession>A0A1G2U565</accession>
<feature type="binding site" evidence="6">
    <location>
        <position position="245"/>
    </location>
    <ligand>
        <name>Mg(2+)</name>
        <dbReference type="ChEBI" id="CHEBI:18420"/>
        <label>1</label>
    </ligand>
</feature>
<feature type="domain" description="Endonuclease/exonuclease/phosphatase" evidence="8">
    <location>
        <begin position="4"/>
        <end position="245"/>
    </location>
</feature>
<feature type="site" description="Transition state stabilizer" evidence="7">
    <location>
        <position position="149"/>
    </location>
</feature>
<proteinExistence type="inferred from homology"/>
<dbReference type="EMBL" id="MHWD01000008">
    <property type="protein sequence ID" value="OHB04628.1"/>
    <property type="molecule type" value="Genomic_DNA"/>
</dbReference>
<reference evidence="9 10" key="1">
    <citation type="journal article" date="2016" name="Nat. Commun.">
        <title>Thousands of microbial genomes shed light on interconnected biogeochemical processes in an aquifer system.</title>
        <authorList>
            <person name="Anantharaman K."/>
            <person name="Brown C.T."/>
            <person name="Hug L.A."/>
            <person name="Sharon I."/>
            <person name="Castelle C.J."/>
            <person name="Probst A.J."/>
            <person name="Thomas B.C."/>
            <person name="Singh A."/>
            <person name="Wilkins M.J."/>
            <person name="Karaoz U."/>
            <person name="Brodie E.L."/>
            <person name="Williams K.H."/>
            <person name="Hubbard S.S."/>
            <person name="Banfield J.F."/>
        </authorList>
    </citation>
    <scope>NUCLEOTIDE SEQUENCE [LARGE SCALE GENOMIC DNA]</scope>
</reference>
<dbReference type="PROSITE" id="PS51435">
    <property type="entry name" value="AP_NUCLEASE_F1_4"/>
    <property type="match status" value="1"/>
</dbReference>
<evidence type="ECO:0000313" key="10">
    <source>
        <dbReference type="Proteomes" id="UP000179283"/>
    </source>
</evidence>
<evidence type="ECO:0000256" key="3">
    <source>
        <dbReference type="ARBA" id="ARBA00022801"/>
    </source>
</evidence>
<organism evidence="9 10">
    <name type="scientific">Candidatus Zambryskibacteria bacterium RIFCSPLOWO2_01_FULL_43_17</name>
    <dbReference type="NCBI Taxonomy" id="1802760"/>
    <lineage>
        <taxon>Bacteria</taxon>
        <taxon>Candidatus Zambryskiibacteriota</taxon>
    </lineage>
</organism>
<keyword evidence="3" id="KW-0378">Hydrolase</keyword>
<name>A0A1G2U565_9BACT</name>
<feature type="binding site" evidence="6">
    <location>
        <position position="149"/>
    </location>
    <ligand>
        <name>Mg(2+)</name>
        <dbReference type="ChEBI" id="CHEBI:18420"/>
        <label>1</label>
    </ligand>
</feature>
<dbReference type="NCBIfam" id="TIGR00633">
    <property type="entry name" value="xth"/>
    <property type="match status" value="1"/>
</dbReference>
<evidence type="ECO:0000256" key="7">
    <source>
        <dbReference type="PIRSR" id="PIRSR604808-3"/>
    </source>
</evidence>
<dbReference type="Gene3D" id="3.60.10.10">
    <property type="entry name" value="Endonuclease/exonuclease/phosphatase"/>
    <property type="match status" value="1"/>
</dbReference>
<evidence type="ECO:0000256" key="5">
    <source>
        <dbReference type="PIRSR" id="PIRSR604808-1"/>
    </source>
</evidence>
<dbReference type="InterPro" id="IPR004808">
    <property type="entry name" value="AP_endonuc_1"/>
</dbReference>
<feature type="site" description="Important for catalytic activity" evidence="7">
    <location>
        <position position="219"/>
    </location>
</feature>
<evidence type="ECO:0000256" key="4">
    <source>
        <dbReference type="ARBA" id="ARBA00022842"/>
    </source>
</evidence>
<evidence type="ECO:0000256" key="1">
    <source>
        <dbReference type="ARBA" id="ARBA00007092"/>
    </source>
</evidence>
<feature type="active site" description="Proton acceptor" evidence="5">
    <location>
        <position position="245"/>
    </location>
</feature>
<dbReference type="Proteomes" id="UP000179283">
    <property type="component" value="Unassembled WGS sequence"/>
</dbReference>
<dbReference type="GO" id="GO:0003906">
    <property type="term" value="F:DNA-(apurinic or apyrimidinic site) endonuclease activity"/>
    <property type="evidence" value="ECO:0007669"/>
    <property type="project" value="TreeGrafter"/>
</dbReference>
<dbReference type="GO" id="GO:0006284">
    <property type="term" value="P:base-excision repair"/>
    <property type="evidence" value="ECO:0007669"/>
    <property type="project" value="TreeGrafter"/>
</dbReference>
<comment type="cofactor">
    <cofactor evidence="6">
        <name>Mg(2+)</name>
        <dbReference type="ChEBI" id="CHEBI:18420"/>
    </cofactor>
    <cofactor evidence="6">
        <name>Mn(2+)</name>
        <dbReference type="ChEBI" id="CHEBI:29035"/>
    </cofactor>
    <text evidence="6">Probably binds two magnesium or manganese ions per subunit.</text>
</comment>
<dbReference type="InterPro" id="IPR036691">
    <property type="entry name" value="Endo/exonu/phosph_ase_sf"/>
</dbReference>